<dbReference type="PANTHER" id="PTHR12558:SF13">
    <property type="entry name" value="CELL DIVISION CYCLE PROTEIN 27 HOMOLOG"/>
    <property type="match status" value="1"/>
</dbReference>
<proteinExistence type="predicted"/>
<organism evidence="2 3">
    <name type="scientific">Pontibacter toksunensis</name>
    <dbReference type="NCBI Taxonomy" id="1332631"/>
    <lineage>
        <taxon>Bacteria</taxon>
        <taxon>Pseudomonadati</taxon>
        <taxon>Bacteroidota</taxon>
        <taxon>Cytophagia</taxon>
        <taxon>Cytophagales</taxon>
        <taxon>Hymenobacteraceae</taxon>
        <taxon>Pontibacter</taxon>
    </lineage>
</organism>
<dbReference type="PANTHER" id="PTHR12558">
    <property type="entry name" value="CELL DIVISION CYCLE 16,23,27"/>
    <property type="match status" value="1"/>
</dbReference>
<dbReference type="RefSeq" id="WP_377479227.1">
    <property type="nucleotide sequence ID" value="NZ_JBHUOX010000001.1"/>
</dbReference>
<feature type="repeat" description="TPR" evidence="1">
    <location>
        <begin position="404"/>
        <end position="437"/>
    </location>
</feature>
<dbReference type="SMART" id="SM00028">
    <property type="entry name" value="TPR"/>
    <property type="match status" value="2"/>
</dbReference>
<feature type="repeat" description="TPR" evidence="1">
    <location>
        <begin position="471"/>
        <end position="504"/>
    </location>
</feature>
<comment type="caution">
    <text evidence="2">The sequence shown here is derived from an EMBL/GenBank/DDBJ whole genome shotgun (WGS) entry which is preliminary data.</text>
</comment>
<dbReference type="InterPro" id="IPR019734">
    <property type="entry name" value="TPR_rpt"/>
</dbReference>
<evidence type="ECO:0000313" key="2">
    <source>
        <dbReference type="EMBL" id="MFD2998822.1"/>
    </source>
</evidence>
<dbReference type="Pfam" id="PF00515">
    <property type="entry name" value="TPR_1"/>
    <property type="match status" value="1"/>
</dbReference>
<dbReference type="PROSITE" id="PS50005">
    <property type="entry name" value="TPR"/>
    <property type="match status" value="2"/>
</dbReference>
<sequence length="563" mass="64659">MVRTAEKKQEVTALPNPLAANGQQVNFELRAQVPEKLVRDNQTYKLDIYYEYGLERENIATYNFQFGEFIYEEGEPTITRQLSFPYTPKKKEGRLMVQGRAIDNKDGDIRYTDHKQVATGLVTTPLLLVRNNEFDFIPDTYKEKANQPAKFAFFFEENKTELRSNLGSRLQVLDQYVLDNVEAQSITITASQSPDESGSKLAEKRAESLEDYYRKKIKTLDYSGKKVDIRTSAQKADLDLLLQRLQASALPSEEKAEAIAILSSDQSQIAKLSGLKQTEAFSYIERYIYPSLRTASVEMNYNRSRKTDYELYILAKKIAEEKADADQLTEEELQYAATLTPLLAEKRKFYEAAVKSTDKWPAYYNLGVVYNEMARKDYRPEAKKALLDKAIHNLSFAGFRNPTPHVYYSLASAYHQRGDMLEALQYYDFAIKLGPEESVLQRIFADKAALEIEIGQYDEAIASLRYAGDSYQTNMNLGLSYMLKENYEGAERYYTRALELKPDDALAYYSMAVIGARTQNESLLKHGLIRAIQADRAYMEQALEDPEFDAYRKKESFRDAFKL</sequence>
<reference evidence="3" key="1">
    <citation type="journal article" date="2019" name="Int. J. Syst. Evol. Microbiol.">
        <title>The Global Catalogue of Microorganisms (GCM) 10K type strain sequencing project: providing services to taxonomists for standard genome sequencing and annotation.</title>
        <authorList>
            <consortium name="The Broad Institute Genomics Platform"/>
            <consortium name="The Broad Institute Genome Sequencing Center for Infectious Disease"/>
            <person name="Wu L."/>
            <person name="Ma J."/>
        </authorList>
    </citation>
    <scope>NUCLEOTIDE SEQUENCE [LARGE SCALE GENOMIC DNA]</scope>
    <source>
        <strain evidence="3">KCTC 23984</strain>
    </source>
</reference>
<keyword evidence="3" id="KW-1185">Reference proteome</keyword>
<keyword evidence="1" id="KW-0802">TPR repeat</keyword>
<dbReference type="EMBL" id="JBHUOX010000001">
    <property type="protein sequence ID" value="MFD2998822.1"/>
    <property type="molecule type" value="Genomic_DNA"/>
</dbReference>
<gene>
    <name evidence="2" type="ORF">ACFS7Z_00495</name>
</gene>
<evidence type="ECO:0000313" key="3">
    <source>
        <dbReference type="Proteomes" id="UP001597641"/>
    </source>
</evidence>
<accession>A0ABW6BPK7</accession>
<dbReference type="Pfam" id="PF13181">
    <property type="entry name" value="TPR_8"/>
    <property type="match status" value="1"/>
</dbReference>
<dbReference type="PROSITE" id="PS50293">
    <property type="entry name" value="TPR_REGION"/>
    <property type="match status" value="2"/>
</dbReference>
<dbReference type="Proteomes" id="UP001597641">
    <property type="component" value="Unassembled WGS sequence"/>
</dbReference>
<protein>
    <submittedName>
        <fullName evidence="2">Tetratricopeptide repeat protein</fullName>
    </submittedName>
</protein>
<dbReference type="Gene3D" id="1.25.40.10">
    <property type="entry name" value="Tetratricopeptide repeat domain"/>
    <property type="match status" value="2"/>
</dbReference>
<evidence type="ECO:0000256" key="1">
    <source>
        <dbReference type="PROSITE-ProRule" id="PRU00339"/>
    </source>
</evidence>
<dbReference type="SUPFAM" id="SSF48452">
    <property type="entry name" value="TPR-like"/>
    <property type="match status" value="1"/>
</dbReference>
<dbReference type="InterPro" id="IPR011990">
    <property type="entry name" value="TPR-like_helical_dom_sf"/>
</dbReference>
<name>A0ABW6BPK7_9BACT</name>